<dbReference type="CDD" id="cd06579">
    <property type="entry name" value="TM_PBP1_transp_AraH_like"/>
    <property type="match status" value="1"/>
</dbReference>
<reference evidence="12 13" key="1">
    <citation type="submission" date="2022-07" db="EMBL/GenBank/DDBJ databases">
        <title>Genome sequence of Terrisporobacter mayombei DSM6539.</title>
        <authorList>
            <person name="Boeer T."/>
            <person name="Bengelsdorf F.R."/>
            <person name="Daniel R."/>
            <person name="Poehlein A."/>
        </authorList>
    </citation>
    <scope>NUCLEOTIDE SEQUENCE [LARGE SCALE GENOMIC DNA]</scope>
    <source>
        <strain evidence="12 13">DSM 6539</strain>
    </source>
</reference>
<keyword evidence="3" id="KW-1003">Cell membrane</keyword>
<dbReference type="RefSeq" id="WP_331476700.1">
    <property type="nucleotide sequence ID" value="NZ_CP101637.1"/>
</dbReference>
<feature type="transmembrane region" description="Helical" evidence="11">
    <location>
        <begin position="100"/>
        <end position="125"/>
    </location>
</feature>
<organism evidence="12 13">
    <name type="scientific">Terrisporobacter mayombei</name>
    <dbReference type="NCBI Taxonomy" id="1541"/>
    <lineage>
        <taxon>Bacteria</taxon>
        <taxon>Bacillati</taxon>
        <taxon>Bacillota</taxon>
        <taxon>Clostridia</taxon>
        <taxon>Peptostreptococcales</taxon>
        <taxon>Peptostreptococcaceae</taxon>
        <taxon>Terrisporobacter</taxon>
    </lineage>
</organism>
<sequence>MEKAKEFNSMDKLKVFMKKNTMLIALVIVTLFFQFETGGTLLAPRNMTNLISQNGYVVILAVGMLMCILTGGNIDLSVGSIVALVGALAGTLIVTKGMNVYLAIAICLAVGILIGIWQGFWIAYVRIPAFIVTLSGMLLWRGVALMILGGLTISPFPEEYLNLFNSYIPDPFGGQINIMCMIVAIAVCAILVCTELVSRKNRIKKGYSTGSAAQLLTRLVVICALILFAGYKLANHKGIPTILVLLAAVVLIYSYYTSRTVNGRYLYAVGGNEKAAKLSGIDTNKVLFKSYVNMAFLSAVAALMCVARFNSSAPTAGMSYELDAIGACFIGGASAYGGTGTVGGAVIGAIFMGVLNNGMSIMGIDANMQKAVKGLVLLAAVAFDVISKKRKESK</sequence>
<keyword evidence="5" id="KW-0762">Sugar transport</keyword>
<comment type="function">
    <text evidence="9">Part of the binding-protein-dependent transport system for D-xylose. Probably responsible for the translocation of the substrate across the membrane.</text>
</comment>
<evidence type="ECO:0000256" key="11">
    <source>
        <dbReference type="SAM" id="Phobius"/>
    </source>
</evidence>
<feature type="transmembrane region" description="Helical" evidence="11">
    <location>
        <begin position="76"/>
        <end position="94"/>
    </location>
</feature>
<feature type="transmembrane region" description="Helical" evidence="11">
    <location>
        <begin position="50"/>
        <end position="69"/>
    </location>
</feature>
<keyword evidence="8 11" id="KW-0472">Membrane</keyword>
<feature type="transmembrane region" description="Helical" evidence="11">
    <location>
        <begin position="291"/>
        <end position="309"/>
    </location>
</feature>
<dbReference type="PANTHER" id="PTHR32196:SF32">
    <property type="entry name" value="XYLOSE TRANSPORT SYSTEM PERMEASE PROTEIN XYLH"/>
    <property type="match status" value="1"/>
</dbReference>
<evidence type="ECO:0000313" key="13">
    <source>
        <dbReference type="Proteomes" id="UP001235030"/>
    </source>
</evidence>
<proteinExistence type="predicted"/>
<feature type="transmembrane region" description="Helical" evidence="11">
    <location>
        <begin position="21"/>
        <end position="44"/>
    </location>
</feature>
<evidence type="ECO:0000256" key="8">
    <source>
        <dbReference type="ARBA" id="ARBA00023136"/>
    </source>
</evidence>
<evidence type="ECO:0000256" key="10">
    <source>
        <dbReference type="ARBA" id="ARBA00035686"/>
    </source>
</evidence>
<evidence type="ECO:0000256" key="4">
    <source>
        <dbReference type="ARBA" id="ARBA00022519"/>
    </source>
</evidence>
<dbReference type="InterPro" id="IPR001851">
    <property type="entry name" value="ABC_transp_permease"/>
</dbReference>
<evidence type="ECO:0000256" key="9">
    <source>
        <dbReference type="ARBA" id="ARBA00035611"/>
    </source>
</evidence>
<feature type="transmembrane region" description="Helical" evidence="11">
    <location>
        <begin position="215"/>
        <end position="233"/>
    </location>
</feature>
<keyword evidence="7 11" id="KW-1133">Transmembrane helix</keyword>
<evidence type="ECO:0000256" key="7">
    <source>
        <dbReference type="ARBA" id="ARBA00022989"/>
    </source>
</evidence>
<evidence type="ECO:0000313" key="12">
    <source>
        <dbReference type="EMBL" id="WMT81967.1"/>
    </source>
</evidence>
<evidence type="ECO:0000256" key="1">
    <source>
        <dbReference type="ARBA" id="ARBA00004651"/>
    </source>
</evidence>
<dbReference type="EMBL" id="CP101637">
    <property type="protein sequence ID" value="WMT81967.1"/>
    <property type="molecule type" value="Genomic_DNA"/>
</dbReference>
<accession>A0ABY9Q1Y4</accession>
<name>A0ABY9Q1Y4_9FIRM</name>
<dbReference type="NCBIfam" id="NF040906">
    <property type="entry name" value="GguB"/>
    <property type="match status" value="1"/>
</dbReference>
<keyword evidence="6 11" id="KW-0812">Transmembrane</keyword>
<gene>
    <name evidence="12" type="primary">xylH</name>
    <name evidence="12" type="ORF">TEMA_23170</name>
</gene>
<feature type="transmembrane region" description="Helical" evidence="11">
    <location>
        <begin position="239"/>
        <end position="256"/>
    </location>
</feature>
<dbReference type="Pfam" id="PF02653">
    <property type="entry name" value="BPD_transp_2"/>
    <property type="match status" value="1"/>
</dbReference>
<comment type="subcellular location">
    <subcellularLocation>
        <location evidence="1">Cell membrane</location>
        <topology evidence="1">Multi-pass membrane protein</topology>
    </subcellularLocation>
</comment>
<feature type="transmembrane region" description="Helical" evidence="11">
    <location>
        <begin position="329"/>
        <end position="355"/>
    </location>
</feature>
<protein>
    <recommendedName>
        <fullName evidence="10">Xylose transport system permease protein XylH</fullName>
    </recommendedName>
</protein>
<dbReference type="PANTHER" id="PTHR32196">
    <property type="entry name" value="ABC TRANSPORTER PERMEASE PROTEIN YPHD-RELATED-RELATED"/>
    <property type="match status" value="1"/>
</dbReference>
<dbReference type="Proteomes" id="UP001235030">
    <property type="component" value="Chromosome"/>
</dbReference>
<keyword evidence="13" id="KW-1185">Reference proteome</keyword>
<evidence type="ECO:0000256" key="6">
    <source>
        <dbReference type="ARBA" id="ARBA00022692"/>
    </source>
</evidence>
<evidence type="ECO:0000256" key="3">
    <source>
        <dbReference type="ARBA" id="ARBA00022475"/>
    </source>
</evidence>
<feature type="transmembrane region" description="Helical" evidence="11">
    <location>
        <begin position="176"/>
        <end position="194"/>
    </location>
</feature>
<evidence type="ECO:0000256" key="5">
    <source>
        <dbReference type="ARBA" id="ARBA00022597"/>
    </source>
</evidence>
<evidence type="ECO:0000256" key="2">
    <source>
        <dbReference type="ARBA" id="ARBA00022448"/>
    </source>
</evidence>
<feature type="transmembrane region" description="Helical" evidence="11">
    <location>
        <begin position="137"/>
        <end position="156"/>
    </location>
</feature>
<keyword evidence="2" id="KW-0813">Transport</keyword>
<keyword evidence="4" id="KW-0997">Cell inner membrane</keyword>